<keyword evidence="1" id="KW-0732">Signal</keyword>
<name>A0A1J6W2K4_9BACI</name>
<evidence type="ECO:0000313" key="2">
    <source>
        <dbReference type="EMBL" id="OIU72374.1"/>
    </source>
</evidence>
<feature type="signal peptide" evidence="1">
    <location>
        <begin position="1"/>
        <end position="24"/>
    </location>
</feature>
<dbReference type="EMBL" id="MINN01000074">
    <property type="protein sequence ID" value="OIU72374.1"/>
    <property type="molecule type" value="Genomic_DNA"/>
</dbReference>
<reference evidence="2 3" key="1">
    <citation type="submission" date="2016-09" db="EMBL/GenBank/DDBJ databases">
        <title>Bacillus aquimaris SAMM genome sequence reveals colonization and biosurfactant production capacities.</title>
        <authorList>
            <person name="Waghmode S.R."/>
            <person name="Suryavanshi M.V."/>
        </authorList>
    </citation>
    <scope>NUCLEOTIDE SEQUENCE [LARGE SCALE GENOMIC DNA]</scope>
    <source>
        <strain evidence="2 3">SAMM</strain>
    </source>
</reference>
<protein>
    <recommendedName>
        <fullName evidence="4">Small peptidoglycan-associated lipoprotein</fullName>
    </recommendedName>
</protein>
<evidence type="ECO:0000256" key="1">
    <source>
        <dbReference type="SAM" id="SignalP"/>
    </source>
</evidence>
<dbReference type="AlphaFoldDB" id="A0A1J6W2K4"/>
<feature type="chain" id="PRO_5009640462" description="Small peptidoglycan-associated lipoprotein" evidence="1">
    <location>
        <begin position="25"/>
        <end position="127"/>
    </location>
</feature>
<dbReference type="PROSITE" id="PS51257">
    <property type="entry name" value="PROKAR_LIPOPROTEIN"/>
    <property type="match status" value="1"/>
</dbReference>
<dbReference type="RefSeq" id="WP_071618024.1">
    <property type="nucleotide sequence ID" value="NZ_MINN01000074.1"/>
</dbReference>
<dbReference type="OrthoDB" id="2864505at2"/>
<sequence length="127" mass="14385">MKHLLTLLMLASTALLLTSCNDLAADKVVLAEDRFIERQIIFFSDERNISKEVAYYDAIIELKNEYPEDLKYLEVVNFNSDKSNPKVQSTAYPAIVVVDNNQVVTKITGKAHKNQIVKSVSHAISKW</sequence>
<organism evidence="2 3">
    <name type="scientific">Rossellomorea aquimaris</name>
    <dbReference type="NCBI Taxonomy" id="189382"/>
    <lineage>
        <taxon>Bacteria</taxon>
        <taxon>Bacillati</taxon>
        <taxon>Bacillota</taxon>
        <taxon>Bacilli</taxon>
        <taxon>Bacillales</taxon>
        <taxon>Bacillaceae</taxon>
        <taxon>Rossellomorea</taxon>
    </lineage>
</organism>
<proteinExistence type="predicted"/>
<evidence type="ECO:0008006" key="4">
    <source>
        <dbReference type="Google" id="ProtNLM"/>
    </source>
</evidence>
<keyword evidence="3" id="KW-1185">Reference proteome</keyword>
<dbReference type="Proteomes" id="UP000182062">
    <property type="component" value="Unassembled WGS sequence"/>
</dbReference>
<comment type="caution">
    <text evidence="2">The sequence shown here is derived from an EMBL/GenBank/DDBJ whole genome shotgun (WGS) entry which is preliminary data.</text>
</comment>
<accession>A0A1J6W2K4</accession>
<gene>
    <name evidence="2" type="ORF">BHE18_07030</name>
</gene>
<evidence type="ECO:0000313" key="3">
    <source>
        <dbReference type="Proteomes" id="UP000182062"/>
    </source>
</evidence>